<dbReference type="GO" id="GO:0046872">
    <property type="term" value="F:metal ion binding"/>
    <property type="evidence" value="ECO:0007669"/>
    <property type="project" value="UniProtKB-KW"/>
</dbReference>
<keyword evidence="8" id="KW-0350">Heme biosynthesis</keyword>
<evidence type="ECO:0000256" key="2">
    <source>
        <dbReference type="ARBA" id="ARBA00022475"/>
    </source>
</evidence>
<dbReference type="PANTHER" id="PTHR35457">
    <property type="entry name" value="HEME A SYNTHASE"/>
    <property type="match status" value="1"/>
</dbReference>
<name>A0A1I5WZA6_9BACT</name>
<feature type="transmembrane region" description="Helical" evidence="12">
    <location>
        <begin position="252"/>
        <end position="270"/>
    </location>
</feature>
<dbReference type="GO" id="GO:0016491">
    <property type="term" value="F:oxidoreductase activity"/>
    <property type="evidence" value="ECO:0007669"/>
    <property type="project" value="UniProtKB-KW"/>
</dbReference>
<dbReference type="InterPro" id="IPR003780">
    <property type="entry name" value="COX15/CtaA_fam"/>
</dbReference>
<dbReference type="InterPro" id="IPR050450">
    <property type="entry name" value="COX15/CtaA_HemeA_synthase"/>
</dbReference>
<reference evidence="13 14" key="1">
    <citation type="submission" date="2016-10" db="EMBL/GenBank/DDBJ databases">
        <authorList>
            <person name="de Groot N.N."/>
        </authorList>
    </citation>
    <scope>NUCLEOTIDE SEQUENCE [LARGE SCALE GENOMIC DNA]</scope>
    <source>
        <strain evidence="13 14">DSM 28286</strain>
    </source>
</reference>
<comment type="pathway">
    <text evidence="11">Porphyrin-containing compound metabolism.</text>
</comment>
<keyword evidence="10" id="KW-1015">Disulfide bond</keyword>
<dbReference type="EMBL" id="FOXQ01000007">
    <property type="protein sequence ID" value="SFQ25059.1"/>
    <property type="molecule type" value="Genomic_DNA"/>
</dbReference>
<keyword evidence="14" id="KW-1185">Reference proteome</keyword>
<evidence type="ECO:0000313" key="13">
    <source>
        <dbReference type="EMBL" id="SFQ25059.1"/>
    </source>
</evidence>
<evidence type="ECO:0000256" key="12">
    <source>
        <dbReference type="SAM" id="Phobius"/>
    </source>
</evidence>
<keyword evidence="7" id="KW-0408">Iron</keyword>
<evidence type="ECO:0000256" key="8">
    <source>
        <dbReference type="ARBA" id="ARBA00023133"/>
    </source>
</evidence>
<keyword evidence="5 12" id="KW-1133">Transmembrane helix</keyword>
<dbReference type="OrthoDB" id="1447144at2"/>
<evidence type="ECO:0000256" key="6">
    <source>
        <dbReference type="ARBA" id="ARBA00023002"/>
    </source>
</evidence>
<feature type="transmembrane region" description="Helical" evidence="12">
    <location>
        <begin position="276"/>
        <end position="296"/>
    </location>
</feature>
<evidence type="ECO:0000256" key="9">
    <source>
        <dbReference type="ARBA" id="ARBA00023136"/>
    </source>
</evidence>
<dbReference type="Pfam" id="PF02628">
    <property type="entry name" value="COX15-CtaA"/>
    <property type="match status" value="1"/>
</dbReference>
<keyword evidence="4" id="KW-0479">Metal-binding</keyword>
<evidence type="ECO:0000256" key="11">
    <source>
        <dbReference type="ARBA" id="ARBA00023444"/>
    </source>
</evidence>
<keyword evidence="6" id="KW-0560">Oxidoreductase</keyword>
<protein>
    <submittedName>
        <fullName evidence="13">Cytochrome c oxidase assembly protein subunit 15</fullName>
    </submittedName>
</protein>
<dbReference type="Proteomes" id="UP000199031">
    <property type="component" value="Unassembled WGS sequence"/>
</dbReference>
<comment type="subcellular location">
    <subcellularLocation>
        <location evidence="1">Membrane</location>
        <topology evidence="1">Multi-pass membrane protein</topology>
    </subcellularLocation>
</comment>
<dbReference type="AlphaFoldDB" id="A0A1I5WZA6"/>
<feature type="transmembrane region" description="Helical" evidence="12">
    <location>
        <begin position="141"/>
        <end position="160"/>
    </location>
</feature>
<dbReference type="RefSeq" id="WP_090659017.1">
    <property type="nucleotide sequence ID" value="NZ_FOXQ01000007.1"/>
</dbReference>
<evidence type="ECO:0000256" key="5">
    <source>
        <dbReference type="ARBA" id="ARBA00022989"/>
    </source>
</evidence>
<evidence type="ECO:0000256" key="3">
    <source>
        <dbReference type="ARBA" id="ARBA00022692"/>
    </source>
</evidence>
<evidence type="ECO:0000313" key="14">
    <source>
        <dbReference type="Proteomes" id="UP000199031"/>
    </source>
</evidence>
<organism evidence="13 14">
    <name type="scientific">Parafilimonas terrae</name>
    <dbReference type="NCBI Taxonomy" id="1465490"/>
    <lineage>
        <taxon>Bacteria</taxon>
        <taxon>Pseudomonadati</taxon>
        <taxon>Bacteroidota</taxon>
        <taxon>Chitinophagia</taxon>
        <taxon>Chitinophagales</taxon>
        <taxon>Chitinophagaceae</taxon>
        <taxon>Parafilimonas</taxon>
    </lineage>
</organism>
<evidence type="ECO:0000256" key="10">
    <source>
        <dbReference type="ARBA" id="ARBA00023157"/>
    </source>
</evidence>
<feature type="transmembrane region" description="Helical" evidence="12">
    <location>
        <begin position="223"/>
        <end position="240"/>
    </location>
</feature>
<accession>A0A1I5WZA6</accession>
<feature type="transmembrane region" description="Helical" evidence="12">
    <location>
        <begin position="110"/>
        <end position="129"/>
    </location>
</feature>
<dbReference type="STRING" id="1465490.SAMN05444277_107101"/>
<dbReference type="PANTHER" id="PTHR35457:SF1">
    <property type="entry name" value="HEME A SYNTHASE"/>
    <property type="match status" value="1"/>
</dbReference>
<keyword evidence="2" id="KW-1003">Cell membrane</keyword>
<gene>
    <name evidence="13" type="ORF">SAMN05444277_107101</name>
</gene>
<sequence>MNAYIKYTKFVLLFVFLVIIAGSVVRTTQSGMGCPDWPHCYGRLIPPSSVNDLPPDYRKYLDKQDIDMEYNPVHAWVEYINRLITGALGILLVVHVGWTFKKFFSSRQSICWLSCLFLVGTVFEAWLGKLVVDTNLAVVKITLHMLGALFLALIPVLILHKLDSNKPIHDKRLAILTTIALIVLLLQIIIGTDVREQVDEISKALNYEQRDTWLGQINTIFDVHRIVAVVTSLLVIFIFWRSLSHAALQKKALFLLLIVLLTAAAGFLMASLNIPAFIQPVHLLLSSVLFISLFAYRLNLKK</sequence>
<keyword evidence="3 12" id="KW-0812">Transmembrane</keyword>
<evidence type="ECO:0000256" key="4">
    <source>
        <dbReference type="ARBA" id="ARBA00022723"/>
    </source>
</evidence>
<feature type="transmembrane region" description="Helical" evidence="12">
    <location>
        <begin position="79"/>
        <end position="98"/>
    </location>
</feature>
<evidence type="ECO:0000256" key="1">
    <source>
        <dbReference type="ARBA" id="ARBA00004141"/>
    </source>
</evidence>
<dbReference type="GO" id="GO:0016020">
    <property type="term" value="C:membrane"/>
    <property type="evidence" value="ECO:0007669"/>
    <property type="project" value="UniProtKB-SubCell"/>
</dbReference>
<keyword evidence="9 12" id="KW-0472">Membrane</keyword>
<dbReference type="GO" id="GO:0006784">
    <property type="term" value="P:heme A biosynthetic process"/>
    <property type="evidence" value="ECO:0007669"/>
    <property type="project" value="InterPro"/>
</dbReference>
<proteinExistence type="predicted"/>
<feature type="transmembrane region" description="Helical" evidence="12">
    <location>
        <begin position="172"/>
        <end position="190"/>
    </location>
</feature>
<evidence type="ECO:0000256" key="7">
    <source>
        <dbReference type="ARBA" id="ARBA00023004"/>
    </source>
</evidence>